<dbReference type="EMBL" id="ML986494">
    <property type="protein sequence ID" value="KAF2276136.1"/>
    <property type="molecule type" value="Genomic_DNA"/>
</dbReference>
<evidence type="ECO:0000313" key="1">
    <source>
        <dbReference type="EMBL" id="KAF2276136.1"/>
    </source>
</evidence>
<name>A0A6A6JKB4_WESOR</name>
<gene>
    <name evidence="1" type="ORF">EI97DRAFT_50381</name>
</gene>
<sequence>MWMFSTLHHARRRAYAVLDGPKRYFLATCRPGQRHLGFLSCHMERLHDLSCAHACAWCPLFASRRRPMLSRDPNACNHPPSPYGLLLTACSWIMRSYFVGRSTAVDEPVSWTRCDVFAVSQDVVRPQGRQQRLIRESCSHTVAAESGTEDSVILTPVGCQRCDQHATAKT</sequence>
<dbReference type="AlphaFoldDB" id="A0A6A6JKB4"/>
<keyword evidence="2" id="KW-1185">Reference proteome</keyword>
<reference evidence="1" key="1">
    <citation type="journal article" date="2020" name="Stud. Mycol.">
        <title>101 Dothideomycetes genomes: a test case for predicting lifestyles and emergence of pathogens.</title>
        <authorList>
            <person name="Haridas S."/>
            <person name="Albert R."/>
            <person name="Binder M."/>
            <person name="Bloem J."/>
            <person name="Labutti K."/>
            <person name="Salamov A."/>
            <person name="Andreopoulos B."/>
            <person name="Baker S."/>
            <person name="Barry K."/>
            <person name="Bills G."/>
            <person name="Bluhm B."/>
            <person name="Cannon C."/>
            <person name="Castanera R."/>
            <person name="Culley D."/>
            <person name="Daum C."/>
            <person name="Ezra D."/>
            <person name="Gonzalez J."/>
            <person name="Henrissat B."/>
            <person name="Kuo A."/>
            <person name="Liang C."/>
            <person name="Lipzen A."/>
            <person name="Lutzoni F."/>
            <person name="Magnuson J."/>
            <person name="Mondo S."/>
            <person name="Nolan M."/>
            <person name="Ohm R."/>
            <person name="Pangilinan J."/>
            <person name="Park H.-J."/>
            <person name="Ramirez L."/>
            <person name="Alfaro M."/>
            <person name="Sun H."/>
            <person name="Tritt A."/>
            <person name="Yoshinaga Y."/>
            <person name="Zwiers L.-H."/>
            <person name="Turgeon B."/>
            <person name="Goodwin S."/>
            <person name="Spatafora J."/>
            <person name="Crous P."/>
            <person name="Grigoriev I."/>
        </authorList>
    </citation>
    <scope>NUCLEOTIDE SEQUENCE</scope>
    <source>
        <strain evidence="1">CBS 379.55</strain>
    </source>
</reference>
<dbReference type="GeneID" id="54555971"/>
<dbReference type="Proteomes" id="UP000800097">
    <property type="component" value="Unassembled WGS sequence"/>
</dbReference>
<organism evidence="1 2">
    <name type="scientific">Westerdykella ornata</name>
    <dbReference type="NCBI Taxonomy" id="318751"/>
    <lineage>
        <taxon>Eukaryota</taxon>
        <taxon>Fungi</taxon>
        <taxon>Dikarya</taxon>
        <taxon>Ascomycota</taxon>
        <taxon>Pezizomycotina</taxon>
        <taxon>Dothideomycetes</taxon>
        <taxon>Pleosporomycetidae</taxon>
        <taxon>Pleosporales</taxon>
        <taxon>Sporormiaceae</taxon>
        <taxon>Westerdykella</taxon>
    </lineage>
</organism>
<proteinExistence type="predicted"/>
<accession>A0A6A6JKB4</accession>
<protein>
    <submittedName>
        <fullName evidence="1">Uncharacterized protein</fullName>
    </submittedName>
</protein>
<dbReference type="RefSeq" id="XP_033653675.1">
    <property type="nucleotide sequence ID" value="XM_033802796.1"/>
</dbReference>
<evidence type="ECO:0000313" key="2">
    <source>
        <dbReference type="Proteomes" id="UP000800097"/>
    </source>
</evidence>